<dbReference type="GO" id="GO:0003676">
    <property type="term" value="F:nucleic acid binding"/>
    <property type="evidence" value="ECO:0007669"/>
    <property type="project" value="InterPro"/>
</dbReference>
<keyword evidence="1" id="KW-0863">Zinc-finger</keyword>
<dbReference type="Gene3D" id="4.10.60.10">
    <property type="entry name" value="Zinc finger, CCHC-type"/>
    <property type="match status" value="1"/>
</dbReference>
<dbReference type="Proteomes" id="UP000735302">
    <property type="component" value="Unassembled WGS sequence"/>
</dbReference>
<dbReference type="EMBL" id="BLXT01003739">
    <property type="protein sequence ID" value="GFO04460.1"/>
    <property type="molecule type" value="Genomic_DNA"/>
</dbReference>
<reference evidence="4 5" key="1">
    <citation type="journal article" date="2021" name="Elife">
        <title>Chloroplast acquisition without the gene transfer in kleptoplastic sea slugs, Plakobranchus ocellatus.</title>
        <authorList>
            <person name="Maeda T."/>
            <person name="Takahashi S."/>
            <person name="Yoshida T."/>
            <person name="Shimamura S."/>
            <person name="Takaki Y."/>
            <person name="Nagai Y."/>
            <person name="Toyoda A."/>
            <person name="Suzuki Y."/>
            <person name="Arimoto A."/>
            <person name="Ishii H."/>
            <person name="Satoh N."/>
            <person name="Nishiyama T."/>
            <person name="Hasebe M."/>
            <person name="Maruyama T."/>
            <person name="Minagawa J."/>
            <person name="Obokata J."/>
            <person name="Shigenobu S."/>
        </authorList>
    </citation>
    <scope>NUCLEOTIDE SEQUENCE [LARGE SCALE GENOMIC DNA]</scope>
</reference>
<keyword evidence="5" id="KW-1185">Reference proteome</keyword>
<dbReference type="InterPro" id="IPR036875">
    <property type="entry name" value="Znf_CCHC_sf"/>
</dbReference>
<name>A0AAV4AAP2_9GAST</name>
<accession>A0AAV4AAP2</accession>
<organism evidence="4 5">
    <name type="scientific">Plakobranchus ocellatus</name>
    <dbReference type="NCBI Taxonomy" id="259542"/>
    <lineage>
        <taxon>Eukaryota</taxon>
        <taxon>Metazoa</taxon>
        <taxon>Spiralia</taxon>
        <taxon>Lophotrochozoa</taxon>
        <taxon>Mollusca</taxon>
        <taxon>Gastropoda</taxon>
        <taxon>Heterobranchia</taxon>
        <taxon>Euthyneura</taxon>
        <taxon>Panpulmonata</taxon>
        <taxon>Sacoglossa</taxon>
        <taxon>Placobranchoidea</taxon>
        <taxon>Plakobranchidae</taxon>
        <taxon>Plakobranchus</taxon>
    </lineage>
</organism>
<comment type="caution">
    <text evidence="4">The sequence shown here is derived from an EMBL/GenBank/DDBJ whole genome shotgun (WGS) entry which is preliminary data.</text>
</comment>
<sequence>MRCYKCQHYGHGKDKCKKPAAVCVRCGKSGHIERDCLADPHCVNCRGDHAASCKTSPKFLEEQAILCYKAENGGRFQQACKAVVVEIRKTILTQAFASAVKTRLRTKLAAFSKDGGRNAPSTASKGKKPRNILWVSFPREQQKPKYQPSAGPKIKKTGGC</sequence>
<proteinExistence type="predicted"/>
<dbReference type="SUPFAM" id="SSF57756">
    <property type="entry name" value="Retrovirus zinc finger-like domains"/>
    <property type="match status" value="1"/>
</dbReference>
<keyword evidence="1" id="KW-0862">Zinc</keyword>
<evidence type="ECO:0000256" key="2">
    <source>
        <dbReference type="SAM" id="MobiDB-lite"/>
    </source>
</evidence>
<gene>
    <name evidence="4" type="ORF">PoB_003096500</name>
</gene>
<feature type="region of interest" description="Disordered" evidence="2">
    <location>
        <begin position="111"/>
        <end position="160"/>
    </location>
</feature>
<evidence type="ECO:0000256" key="1">
    <source>
        <dbReference type="PROSITE-ProRule" id="PRU00047"/>
    </source>
</evidence>
<protein>
    <submittedName>
        <fullName evidence="4">Nucleic-acid-binding protein from mobile element jockey</fullName>
    </submittedName>
</protein>
<evidence type="ECO:0000259" key="3">
    <source>
        <dbReference type="PROSITE" id="PS50158"/>
    </source>
</evidence>
<evidence type="ECO:0000313" key="4">
    <source>
        <dbReference type="EMBL" id="GFO04460.1"/>
    </source>
</evidence>
<feature type="domain" description="CCHC-type" evidence="3">
    <location>
        <begin position="23"/>
        <end position="36"/>
    </location>
</feature>
<dbReference type="AlphaFoldDB" id="A0AAV4AAP2"/>
<keyword evidence="1" id="KW-0479">Metal-binding</keyword>
<dbReference type="PROSITE" id="PS50158">
    <property type="entry name" value="ZF_CCHC"/>
    <property type="match status" value="1"/>
</dbReference>
<evidence type="ECO:0000313" key="5">
    <source>
        <dbReference type="Proteomes" id="UP000735302"/>
    </source>
</evidence>
<dbReference type="GO" id="GO:0008270">
    <property type="term" value="F:zinc ion binding"/>
    <property type="evidence" value="ECO:0007669"/>
    <property type="project" value="UniProtKB-KW"/>
</dbReference>
<dbReference type="SMART" id="SM00343">
    <property type="entry name" value="ZnF_C2HC"/>
    <property type="match status" value="2"/>
</dbReference>
<dbReference type="InterPro" id="IPR001878">
    <property type="entry name" value="Znf_CCHC"/>
</dbReference>